<dbReference type="Pfam" id="PF07497">
    <property type="entry name" value="Rho_RNA_bind"/>
    <property type="match status" value="1"/>
</dbReference>
<dbReference type="GO" id="GO:0005524">
    <property type="term" value="F:ATP binding"/>
    <property type="evidence" value="ECO:0007669"/>
    <property type="project" value="UniProtKB-UniRule"/>
</dbReference>
<comment type="caution">
    <text evidence="9">Lacks conserved residue(s) required for the propagation of feature annotation.</text>
</comment>
<evidence type="ECO:0000256" key="10">
    <source>
        <dbReference type="NCBIfam" id="TIGR00767"/>
    </source>
</evidence>
<protein>
    <recommendedName>
        <fullName evidence="9 10">Transcription termination factor Rho</fullName>
        <ecNumber evidence="9 10">3.6.4.-</ecNumber>
    </recommendedName>
    <alternativeName>
        <fullName evidence="9">ATP-dependent helicase Rho</fullName>
    </alternativeName>
</protein>
<accession>B1W0B9</accession>
<feature type="region of interest" description="Disordered" evidence="12">
    <location>
        <begin position="1"/>
        <end position="38"/>
    </location>
</feature>
<feature type="binding site" evidence="9">
    <location>
        <position position="465"/>
    </location>
    <ligand>
        <name>ATP</name>
        <dbReference type="ChEBI" id="CHEBI:30616"/>
    </ligand>
</feature>
<evidence type="ECO:0000256" key="2">
    <source>
        <dbReference type="ARBA" id="ARBA00022741"/>
    </source>
</evidence>
<dbReference type="InterPro" id="IPR027417">
    <property type="entry name" value="P-loop_NTPase"/>
</dbReference>
<dbReference type="GO" id="GO:0003723">
    <property type="term" value="F:RNA binding"/>
    <property type="evidence" value="ECO:0007669"/>
    <property type="project" value="UniProtKB-UniRule"/>
</dbReference>
<reference evidence="15" key="1">
    <citation type="journal article" date="2008" name="J. Bacteriol.">
        <title>Genome sequence of the streptomycin-producing microorganism Streptomyces griseus IFO 13350.</title>
        <authorList>
            <person name="Ohnishi Y."/>
            <person name="Ishikawa J."/>
            <person name="Hara H."/>
            <person name="Suzuki H."/>
            <person name="Ikenoya M."/>
            <person name="Ikeda H."/>
            <person name="Yamashita A."/>
            <person name="Hattori M."/>
            <person name="Horinouchi S."/>
        </authorList>
    </citation>
    <scope>NUCLEOTIDE SEQUENCE [LARGE SCALE GENOMIC DNA]</scope>
    <source>
        <strain evidence="15">JCM 4626 / NBRC 13350</strain>
    </source>
</reference>
<dbReference type="SMART" id="SM00357">
    <property type="entry name" value="CSP"/>
    <property type="match status" value="1"/>
</dbReference>
<dbReference type="Pfam" id="PF00006">
    <property type="entry name" value="ATP-synt_ab"/>
    <property type="match status" value="1"/>
</dbReference>
<keyword evidence="5 9" id="KW-0067">ATP-binding</keyword>
<proteinExistence type="inferred from homology"/>
<feature type="domain" description="Rho RNA-BD" evidence="13">
    <location>
        <begin position="304"/>
        <end position="379"/>
    </location>
</feature>
<dbReference type="PANTHER" id="PTHR46425">
    <property type="entry name" value="TRANSCRIPTION TERMINATION FACTOR RHO"/>
    <property type="match status" value="1"/>
</dbReference>
<dbReference type="NCBIfam" id="TIGR00767">
    <property type="entry name" value="rho"/>
    <property type="match status" value="1"/>
</dbReference>
<keyword evidence="7 9" id="KW-0805">Transcription regulation</keyword>
<evidence type="ECO:0000256" key="1">
    <source>
        <dbReference type="ARBA" id="ARBA00022472"/>
    </source>
</evidence>
<dbReference type="InterPro" id="IPR004665">
    <property type="entry name" value="Term_rho"/>
</dbReference>
<dbReference type="SUPFAM" id="SSF52540">
    <property type="entry name" value="P-loop containing nucleoside triphosphate hydrolases"/>
    <property type="match status" value="1"/>
</dbReference>
<dbReference type="InterPro" id="IPR041703">
    <property type="entry name" value="Rho_factor_ATP-bd"/>
</dbReference>
<feature type="region of interest" description="Disordered" evidence="12">
    <location>
        <begin position="75"/>
        <end position="288"/>
    </location>
</feature>
<comment type="similarity">
    <text evidence="9 11">Belongs to the Rho family.</text>
</comment>
<dbReference type="SMART" id="SM00959">
    <property type="entry name" value="Rho_N"/>
    <property type="match status" value="1"/>
</dbReference>
<feature type="compositionally biased region" description="Low complexity" evidence="12">
    <location>
        <begin position="82"/>
        <end position="96"/>
    </location>
</feature>
<dbReference type="CDD" id="cd04459">
    <property type="entry name" value="Rho_CSD"/>
    <property type="match status" value="1"/>
</dbReference>
<comment type="function">
    <text evidence="9">Facilitates transcription termination by a mechanism that involves Rho binding to the nascent RNA, activation of Rho's RNA-dependent ATPase activity, and release of the mRNA from the DNA template.</text>
</comment>
<evidence type="ECO:0000256" key="9">
    <source>
        <dbReference type="HAMAP-Rule" id="MF_01884"/>
    </source>
</evidence>
<keyword evidence="1 9" id="KW-0806">Transcription termination</keyword>
<dbReference type="PATRIC" id="fig|455632.4.peg.2214"/>
<feature type="compositionally biased region" description="Gly residues" evidence="12">
    <location>
        <begin position="233"/>
        <end position="255"/>
    </location>
</feature>
<dbReference type="EMBL" id="AP009493">
    <property type="protein sequence ID" value="BAG19008.1"/>
    <property type="molecule type" value="Genomic_DNA"/>
</dbReference>
<dbReference type="PROSITE" id="PS51856">
    <property type="entry name" value="RHO_RNA_BD"/>
    <property type="match status" value="1"/>
</dbReference>
<evidence type="ECO:0000259" key="13">
    <source>
        <dbReference type="PROSITE" id="PS51856"/>
    </source>
</evidence>
<evidence type="ECO:0000256" key="4">
    <source>
        <dbReference type="ARBA" id="ARBA00022806"/>
    </source>
</evidence>
<dbReference type="InterPro" id="IPR011129">
    <property type="entry name" value="CSD"/>
</dbReference>
<keyword evidence="8 9" id="KW-0804">Transcription</keyword>
<dbReference type="Gene3D" id="3.40.50.300">
    <property type="entry name" value="P-loop containing nucleotide triphosphate hydrolases"/>
    <property type="match status" value="1"/>
</dbReference>
<dbReference type="Pfam" id="PF07498">
    <property type="entry name" value="Rho_N"/>
    <property type="match status" value="1"/>
</dbReference>
<evidence type="ECO:0000313" key="15">
    <source>
        <dbReference type="Proteomes" id="UP000001685"/>
    </source>
</evidence>
<evidence type="ECO:0000256" key="11">
    <source>
        <dbReference type="PROSITE-ProRule" id="PRU01203"/>
    </source>
</evidence>
<dbReference type="Proteomes" id="UP000001685">
    <property type="component" value="Chromosome"/>
</dbReference>
<keyword evidence="6 9" id="KW-0694">RNA-binding</keyword>
<feature type="binding site" evidence="9">
    <location>
        <begin position="422"/>
        <end position="427"/>
    </location>
    <ligand>
        <name>ATP</name>
        <dbReference type="ChEBI" id="CHEBI:30616"/>
    </ligand>
</feature>
<dbReference type="EC" id="3.6.4.-" evidence="9 10"/>
<evidence type="ECO:0000313" key="14">
    <source>
        <dbReference type="EMBL" id="BAG19008.1"/>
    </source>
</evidence>
<dbReference type="InterPro" id="IPR003593">
    <property type="entry name" value="AAA+_ATPase"/>
</dbReference>
<dbReference type="HAMAP" id="MF_01884">
    <property type="entry name" value="Rho"/>
    <property type="match status" value="1"/>
</dbReference>
<dbReference type="GO" id="GO:0016787">
    <property type="term" value="F:hydrolase activity"/>
    <property type="evidence" value="ECO:0007669"/>
    <property type="project" value="UniProtKB-KW"/>
</dbReference>
<dbReference type="GO" id="GO:0008186">
    <property type="term" value="F:ATP-dependent activity, acting on RNA"/>
    <property type="evidence" value="ECO:0007669"/>
    <property type="project" value="UniProtKB-UniRule"/>
</dbReference>
<dbReference type="PANTHER" id="PTHR46425:SF1">
    <property type="entry name" value="TRANSCRIPTION TERMINATION FACTOR RHO"/>
    <property type="match status" value="1"/>
</dbReference>
<gene>
    <name evidence="9" type="primary">rho</name>
    <name evidence="14" type="ordered locus">SGR_2179</name>
</gene>
<dbReference type="InterPro" id="IPR000194">
    <property type="entry name" value="ATPase_F1/V1/A1_a/bsu_nucl-bd"/>
</dbReference>
<dbReference type="Gene3D" id="2.40.50.140">
    <property type="entry name" value="Nucleic acid-binding proteins"/>
    <property type="match status" value="1"/>
</dbReference>
<dbReference type="SUPFAM" id="SSF50249">
    <property type="entry name" value="Nucleic acid-binding proteins"/>
    <property type="match status" value="1"/>
</dbReference>
<dbReference type="RefSeq" id="WP_003966266.1">
    <property type="nucleotide sequence ID" value="NC_010572.1"/>
</dbReference>
<evidence type="ECO:0000256" key="8">
    <source>
        <dbReference type="ARBA" id="ARBA00023163"/>
    </source>
</evidence>
<sequence length="681" mass="73415">MSDTTDLMGVTADKSVDSAAPAEGAATGTTARRRRSGTGLEGMVLAELQQVASGLGIRGTARMRKSQLIEVIKEAQAGGGSAAPKASSKAAEAPAEAESKPKRRATSKARTGDEAAAAAAEKDPAQQQIDIPGQPASDDQPAGERRRRRATAQAGSPDTKTEAKTEVKAKAEPQAEQKTEERGEPKGDAKAENAADAAEGRRGDRQGRGERGDRGERRERQRDRRGKGDDQGQQGGGGQRSQRQGQGGGGQGQGGQNRDNGPQDDFDDEAGGRRGRRGRYRDRRGRRGRDDFASDVQVADDDVLIPVAGILDILDNYAFIRTSGYLPGPNDVYVSLAQVRKNGLRKGDHVTGAVRQPKDGERREKFNALVRLDSVNGMAPESGRGRPEFQKLTPLYPQDRLRLETDSNVLTTRIIDLVAPIGKGQRGLIVAPPKTGKTMILQAIANAITVNSPECHLMVVLVDERPEEVTDMQRSVKGEVISSTFDRPAEDHTTVAELAIERAKRLVELGHDVVVLLDSITRLGRAYNLAAPASGRILSGGVDSTALYPPKRFFGAARNIEDGGSLTILATALVETGSRMDEVIFEEFKGTGNMELKLDRKLSDKRIFPAVDVDASSTRKEEILLGTDELAVVWKLRRVLHALDQQQAIELLLDRMKKTQSNAEFLLQIQKTTPGSGNGND</sequence>
<dbReference type="NCBIfam" id="NF006886">
    <property type="entry name" value="PRK09376.1"/>
    <property type="match status" value="1"/>
</dbReference>
<feature type="compositionally biased region" description="Basic and acidic residues" evidence="12">
    <location>
        <begin position="159"/>
        <end position="230"/>
    </location>
</feature>
<dbReference type="InterPro" id="IPR012340">
    <property type="entry name" value="NA-bd_OB-fold"/>
</dbReference>
<dbReference type="InterPro" id="IPR011112">
    <property type="entry name" value="Rho-like_N"/>
</dbReference>
<dbReference type="HOGENOM" id="CLU_016377_3_0_11"/>
<evidence type="ECO:0000256" key="6">
    <source>
        <dbReference type="ARBA" id="ARBA00022884"/>
    </source>
</evidence>
<evidence type="ECO:0000256" key="3">
    <source>
        <dbReference type="ARBA" id="ARBA00022801"/>
    </source>
</evidence>
<dbReference type="AlphaFoldDB" id="B1W0B9"/>
<keyword evidence="2 9" id="KW-0547">Nucleotide-binding</keyword>
<dbReference type="SMART" id="SM00382">
    <property type="entry name" value="AAA"/>
    <property type="match status" value="1"/>
</dbReference>
<comment type="subunit">
    <text evidence="9">Homohexamer. The homohexamer assembles into an open ring structure.</text>
</comment>
<dbReference type="InterPro" id="IPR011113">
    <property type="entry name" value="Rho_RNA-bd"/>
</dbReference>
<evidence type="ECO:0000256" key="12">
    <source>
        <dbReference type="SAM" id="MobiDB-lite"/>
    </source>
</evidence>
<dbReference type="InterPro" id="IPR036269">
    <property type="entry name" value="Rho_N_sf"/>
</dbReference>
<dbReference type="CDD" id="cd01128">
    <property type="entry name" value="rho_factor_C"/>
    <property type="match status" value="1"/>
</dbReference>
<dbReference type="GO" id="GO:0004386">
    <property type="term" value="F:helicase activity"/>
    <property type="evidence" value="ECO:0007669"/>
    <property type="project" value="UniProtKB-UniRule"/>
</dbReference>
<evidence type="ECO:0000256" key="7">
    <source>
        <dbReference type="ARBA" id="ARBA00023015"/>
    </source>
</evidence>
<keyword evidence="4 9" id="KW-0347">Helicase</keyword>
<dbReference type="GO" id="GO:0006353">
    <property type="term" value="P:DNA-templated transcription termination"/>
    <property type="evidence" value="ECO:0007669"/>
    <property type="project" value="UniProtKB-UniRule"/>
</dbReference>
<feature type="binding site" evidence="9">
    <location>
        <begin position="434"/>
        <end position="439"/>
    </location>
    <ligand>
        <name>ATP</name>
        <dbReference type="ChEBI" id="CHEBI:30616"/>
    </ligand>
</feature>
<evidence type="ECO:0000256" key="5">
    <source>
        <dbReference type="ARBA" id="ARBA00022840"/>
    </source>
</evidence>
<dbReference type="SUPFAM" id="SSF68912">
    <property type="entry name" value="Rho N-terminal domain-like"/>
    <property type="match status" value="1"/>
</dbReference>
<dbReference type="KEGG" id="sgr:SGR_2179"/>
<feature type="compositionally biased region" description="Low complexity" evidence="12">
    <location>
        <begin position="19"/>
        <end position="30"/>
    </location>
</feature>
<dbReference type="eggNOG" id="COG1158">
    <property type="taxonomic scope" value="Bacteria"/>
</dbReference>
<feature type="compositionally biased region" description="Basic residues" evidence="12">
    <location>
        <begin position="273"/>
        <end position="287"/>
    </location>
</feature>
<keyword evidence="3 9" id="KW-0378">Hydrolase</keyword>
<name>B1W0B9_STRGG</name>
<organism evidence="14 15">
    <name type="scientific">Streptomyces griseus subsp. griseus (strain JCM 4626 / CBS 651.72 / NBRC 13350 / KCC S-0626 / ISP 5235)</name>
    <dbReference type="NCBI Taxonomy" id="455632"/>
    <lineage>
        <taxon>Bacteria</taxon>
        <taxon>Bacillati</taxon>
        <taxon>Actinomycetota</taxon>
        <taxon>Actinomycetes</taxon>
        <taxon>Kitasatosporales</taxon>
        <taxon>Streptomycetaceae</taxon>
        <taxon>Streptomyces</taxon>
    </lineage>
</organism>